<dbReference type="HOGENOM" id="CLU_1023915_0_0_1"/>
<feature type="disulfide bond" evidence="5">
    <location>
        <begin position="193"/>
        <end position="202"/>
    </location>
</feature>
<dbReference type="SMART" id="SM00051">
    <property type="entry name" value="DSL"/>
    <property type="match status" value="1"/>
</dbReference>
<keyword evidence="7" id="KW-1185">Reference proteome</keyword>
<keyword evidence="1" id="KW-0217">Developmental protein</keyword>
<dbReference type="GO" id="GO:0007219">
    <property type="term" value="P:Notch signaling pathway"/>
    <property type="evidence" value="ECO:0007669"/>
    <property type="project" value="InterPro"/>
</dbReference>
<dbReference type="InterPro" id="IPR000742">
    <property type="entry name" value="EGF"/>
</dbReference>
<dbReference type="PANTHER" id="PTHR22669:SF10">
    <property type="entry name" value="DELTA-LIKE PROTEIN"/>
    <property type="match status" value="1"/>
</dbReference>
<evidence type="ECO:0000256" key="3">
    <source>
        <dbReference type="ARBA" id="ARBA00022737"/>
    </source>
</evidence>
<name>E3NG86_CAERE</name>
<dbReference type="InterPro" id="IPR001774">
    <property type="entry name" value="DSL"/>
</dbReference>
<evidence type="ECO:0000313" key="6">
    <source>
        <dbReference type="EMBL" id="EFO96989.1"/>
    </source>
</evidence>
<keyword evidence="3" id="KW-0677">Repeat</keyword>
<gene>
    <name evidence="6" type="ORF">CRE_27873</name>
</gene>
<evidence type="ECO:0000256" key="2">
    <source>
        <dbReference type="ARBA" id="ARBA00022536"/>
    </source>
</evidence>
<organism evidence="7">
    <name type="scientific">Caenorhabditis remanei</name>
    <name type="common">Caenorhabditis vulgaris</name>
    <dbReference type="NCBI Taxonomy" id="31234"/>
    <lineage>
        <taxon>Eukaryota</taxon>
        <taxon>Metazoa</taxon>
        <taxon>Ecdysozoa</taxon>
        <taxon>Nematoda</taxon>
        <taxon>Chromadorea</taxon>
        <taxon>Rhabditida</taxon>
        <taxon>Rhabditina</taxon>
        <taxon>Rhabditomorpha</taxon>
        <taxon>Rhabditoidea</taxon>
        <taxon>Rhabditidae</taxon>
        <taxon>Peloderinae</taxon>
        <taxon>Caenorhabditis</taxon>
    </lineage>
</organism>
<dbReference type="PROSITE" id="PS00022">
    <property type="entry name" value="EGF_1"/>
    <property type="match status" value="1"/>
</dbReference>
<dbReference type="Gene3D" id="2.10.25.10">
    <property type="entry name" value="Laminin"/>
    <property type="match status" value="1"/>
</dbReference>
<dbReference type="PROSITE" id="PS50026">
    <property type="entry name" value="EGF_3"/>
    <property type="match status" value="1"/>
</dbReference>
<dbReference type="GO" id="GO:0005112">
    <property type="term" value="F:Notch binding"/>
    <property type="evidence" value="ECO:0007669"/>
    <property type="project" value="InterPro"/>
</dbReference>
<proteinExistence type="predicted"/>
<dbReference type="InterPro" id="IPR039178">
    <property type="entry name" value="Lag2"/>
</dbReference>
<dbReference type="PANTHER" id="PTHR22669">
    <property type="entry name" value="DELTA/SERRATE/LAG-2 DOMAIN PROTEIN"/>
    <property type="match status" value="1"/>
</dbReference>
<dbReference type="SUPFAM" id="SSF57196">
    <property type="entry name" value="EGF/Laminin"/>
    <property type="match status" value="1"/>
</dbReference>
<dbReference type="OrthoDB" id="5786002at2759"/>
<dbReference type="EMBL" id="DS268651">
    <property type="protein sequence ID" value="EFO96989.1"/>
    <property type="molecule type" value="Genomic_DNA"/>
</dbReference>
<evidence type="ECO:0000313" key="7">
    <source>
        <dbReference type="Proteomes" id="UP000008281"/>
    </source>
</evidence>
<dbReference type="GO" id="GO:0001708">
    <property type="term" value="P:cell fate specification"/>
    <property type="evidence" value="ECO:0007669"/>
    <property type="project" value="InterPro"/>
</dbReference>
<evidence type="ECO:0000256" key="4">
    <source>
        <dbReference type="ARBA" id="ARBA00023157"/>
    </source>
</evidence>
<evidence type="ECO:0000256" key="1">
    <source>
        <dbReference type="ARBA" id="ARBA00022473"/>
    </source>
</evidence>
<comment type="caution">
    <text evidence="5">Lacks conserved residue(s) required for the propagation of feature annotation.</text>
</comment>
<reference evidence="6" key="1">
    <citation type="submission" date="2007-07" db="EMBL/GenBank/DDBJ databases">
        <title>PCAP assembly of the Caenorhabditis remanei genome.</title>
        <authorList>
            <consortium name="The Caenorhabditis remanei Sequencing Consortium"/>
            <person name="Wilson R.K."/>
        </authorList>
    </citation>
    <scope>NUCLEOTIDE SEQUENCE [LARGE SCALE GENOMIC DNA]</scope>
    <source>
        <strain evidence="6">PB4641</strain>
    </source>
</reference>
<dbReference type="AlphaFoldDB" id="E3NG86"/>
<keyword evidence="2 5" id="KW-0245">EGF-like domain</keyword>
<feature type="disulfide bond" evidence="5">
    <location>
        <begin position="174"/>
        <end position="191"/>
    </location>
</feature>
<dbReference type="eggNOG" id="KOG1218">
    <property type="taxonomic scope" value="Eukaryota"/>
</dbReference>
<dbReference type="STRING" id="31234.E3NG86"/>
<dbReference type="GO" id="GO:0005886">
    <property type="term" value="C:plasma membrane"/>
    <property type="evidence" value="ECO:0007669"/>
    <property type="project" value="TreeGrafter"/>
</dbReference>
<sequence length="256" mass="28962">MRLLLLFSFFILLLSAFSTIPTYDSGILEILIESGAPVHAGFVVTYENKSHLTWRHLKPNTPELLIFEGFDLSKAHEEFMNVTIHDNVTSNSVTFKPVNKPVYDIDELPLPYTGLQIKMKCAEDWYGFICQTHCLVKDEFRCDGCGRPACAQGYCGWNCLKSGSECPVFANCSCQNGGECYSPLSESSTRCHCPTGYLGDDCQFFYIFKEKLDFVTNFGAKLTVPNKFSNRADIYQLFEEYGEEPRTSGNRICDLM</sequence>
<protein>
    <submittedName>
        <fullName evidence="6">Uncharacterized protein</fullName>
    </submittedName>
</protein>
<accession>E3NG86</accession>
<keyword evidence="4 5" id="KW-1015">Disulfide bond</keyword>
<dbReference type="PROSITE" id="PS01186">
    <property type="entry name" value="EGF_2"/>
    <property type="match status" value="1"/>
</dbReference>
<dbReference type="Proteomes" id="UP000008281">
    <property type="component" value="Unassembled WGS sequence"/>
</dbReference>
<evidence type="ECO:0000256" key="5">
    <source>
        <dbReference type="PROSITE-ProRule" id="PRU00076"/>
    </source>
</evidence>